<sequence length="35" mass="3842">MAVMFFTKAHACSNALRLAKENNMTDKIANLALMA</sequence>
<evidence type="ECO:0000256" key="1">
    <source>
        <dbReference type="ARBA" id="ARBA00004138"/>
    </source>
</evidence>
<reference evidence="7 8" key="2">
    <citation type="submission" date="2018-11" db="EMBL/GenBank/DDBJ databases">
        <authorList>
            <consortium name="Pathogen Informatics"/>
        </authorList>
    </citation>
    <scope>NUCLEOTIDE SEQUENCE [LARGE SCALE GENOMIC DNA]</scope>
</reference>
<organism evidence="9">
    <name type="scientific">Brugia pahangi</name>
    <name type="common">Filarial nematode worm</name>
    <dbReference type="NCBI Taxonomy" id="6280"/>
    <lineage>
        <taxon>Eukaryota</taxon>
        <taxon>Metazoa</taxon>
        <taxon>Ecdysozoa</taxon>
        <taxon>Nematoda</taxon>
        <taxon>Chromadorea</taxon>
        <taxon>Rhabditida</taxon>
        <taxon>Spirurina</taxon>
        <taxon>Spiruromorpha</taxon>
        <taxon>Filarioidea</taxon>
        <taxon>Onchocercidae</taxon>
        <taxon>Brugia</taxon>
    </lineage>
</organism>
<dbReference type="Proteomes" id="UP000278627">
    <property type="component" value="Unassembled WGS sequence"/>
</dbReference>
<keyword evidence="3" id="KW-0677">Repeat</keyword>
<comment type="subcellular location">
    <subcellularLocation>
        <location evidence="1">Cell projection</location>
        <location evidence="1">Cilium</location>
    </subcellularLocation>
</comment>
<evidence type="ECO:0000256" key="3">
    <source>
        <dbReference type="ARBA" id="ARBA00022737"/>
    </source>
</evidence>
<proteinExistence type="predicted"/>
<name>A0A0N4TXJ6_BRUPA</name>
<feature type="domain" description="IF140/IFT172/WDR19 TPR" evidence="6">
    <location>
        <begin position="2"/>
        <end position="35"/>
    </location>
</feature>
<dbReference type="Pfam" id="PF24762">
    <property type="entry name" value="TPR_IF140-IFT172"/>
    <property type="match status" value="1"/>
</dbReference>
<dbReference type="STRING" id="6280.A0A0N4TXJ6"/>
<keyword evidence="4" id="KW-0969">Cilium</keyword>
<evidence type="ECO:0000256" key="5">
    <source>
        <dbReference type="ARBA" id="ARBA00023273"/>
    </source>
</evidence>
<protein>
    <submittedName>
        <fullName evidence="9">Transposase</fullName>
    </submittedName>
</protein>
<evidence type="ECO:0000256" key="4">
    <source>
        <dbReference type="ARBA" id="ARBA00023069"/>
    </source>
</evidence>
<keyword evidence="5" id="KW-0966">Cell projection</keyword>
<keyword evidence="8" id="KW-1185">Reference proteome</keyword>
<evidence type="ECO:0000313" key="7">
    <source>
        <dbReference type="EMBL" id="VDN94811.1"/>
    </source>
</evidence>
<evidence type="ECO:0000256" key="2">
    <source>
        <dbReference type="ARBA" id="ARBA00022574"/>
    </source>
</evidence>
<dbReference type="InterPro" id="IPR056168">
    <property type="entry name" value="TPR_IF140/IFT172/WDR19"/>
</dbReference>
<dbReference type="WBParaSite" id="BPAG_0001369801-mRNA-1">
    <property type="protein sequence ID" value="BPAG_0001369801-mRNA-1"/>
    <property type="gene ID" value="BPAG_0001369801"/>
</dbReference>
<accession>A0A0N4TXJ6</accession>
<evidence type="ECO:0000313" key="9">
    <source>
        <dbReference type="WBParaSite" id="BPAG_0001369801-mRNA-1"/>
    </source>
</evidence>
<reference evidence="9" key="1">
    <citation type="submission" date="2017-02" db="UniProtKB">
        <authorList>
            <consortium name="WormBaseParasite"/>
        </authorList>
    </citation>
    <scope>IDENTIFICATION</scope>
</reference>
<dbReference type="EMBL" id="UZAD01013420">
    <property type="protein sequence ID" value="VDN94811.1"/>
    <property type="molecule type" value="Genomic_DNA"/>
</dbReference>
<dbReference type="AlphaFoldDB" id="A0A0N4TXJ6"/>
<keyword evidence="2" id="KW-0853">WD repeat</keyword>
<evidence type="ECO:0000313" key="8">
    <source>
        <dbReference type="Proteomes" id="UP000278627"/>
    </source>
</evidence>
<gene>
    <name evidence="7" type="ORF">BPAG_LOCUS13626</name>
</gene>
<evidence type="ECO:0000259" key="6">
    <source>
        <dbReference type="Pfam" id="PF24762"/>
    </source>
</evidence>
<dbReference type="GO" id="GO:0005929">
    <property type="term" value="C:cilium"/>
    <property type="evidence" value="ECO:0007669"/>
    <property type="project" value="UniProtKB-SubCell"/>
</dbReference>